<comment type="caution">
    <text evidence="6">The sequence shown here is derived from an EMBL/GenBank/DDBJ whole genome shotgun (WGS) entry which is preliminary data.</text>
</comment>
<keyword evidence="4 5" id="KW-0472">Membrane</keyword>
<keyword evidence="2 5" id="KW-0812">Transmembrane</keyword>
<feature type="transmembrane region" description="Helical" evidence="5">
    <location>
        <begin position="166"/>
        <end position="188"/>
    </location>
</feature>
<proteinExistence type="predicted"/>
<evidence type="ECO:0000313" key="6">
    <source>
        <dbReference type="EMBL" id="OGY83106.1"/>
    </source>
</evidence>
<dbReference type="InterPro" id="IPR009078">
    <property type="entry name" value="Ferritin-like_SF"/>
</dbReference>
<evidence type="ECO:0000256" key="3">
    <source>
        <dbReference type="ARBA" id="ARBA00022989"/>
    </source>
</evidence>
<organism evidence="6 7">
    <name type="scientific">Candidatus Kerfeldbacteria bacterium RIFCSPLOWO2_01_FULL_48_11</name>
    <dbReference type="NCBI Taxonomy" id="1798543"/>
    <lineage>
        <taxon>Bacteria</taxon>
        <taxon>Candidatus Kerfeldiibacteriota</taxon>
    </lineage>
</organism>
<comment type="subcellular location">
    <subcellularLocation>
        <location evidence="1">Endomembrane system</location>
        <topology evidence="1">Multi-pass membrane protein</topology>
    </subcellularLocation>
</comment>
<dbReference type="GO" id="GO:0005384">
    <property type="term" value="F:manganese ion transmembrane transporter activity"/>
    <property type="evidence" value="ECO:0007669"/>
    <property type="project" value="InterPro"/>
</dbReference>
<protein>
    <submittedName>
        <fullName evidence="6">Rubrerythrin family protein</fullName>
    </submittedName>
</protein>
<dbReference type="AlphaFoldDB" id="A0A1G2B320"/>
<feature type="transmembrane region" description="Helical" evidence="5">
    <location>
        <begin position="228"/>
        <end position="249"/>
    </location>
</feature>
<sequence length="290" mass="32549">MEIPLSAREMILAAQRNELTEYRIYSRLASSTKDDQNARVLQEIADDELRHYHFWKGYSQKDVTHNGLKAWWYVFLSKLFGITFGIKLMERGEENAQVTYEKISKLTPIDRGIIDDEEKHEQKLIGLLDEKRLAYVGSIVLGLNDALVELTGALAGFTLTLQDTRLISAVGLITGVAASLSMAASEYLSTKAEKSVRMPITSAVYTGVAYIFTVLFLIFPYLIFTSPFMALGLTVTNAILVILIFTYYYSVAHDASFRRRFTEMVSISLGVAAVTFCIGLVVKNVFHIEV</sequence>
<dbReference type="Pfam" id="PF01988">
    <property type="entry name" value="VIT1"/>
    <property type="match status" value="1"/>
</dbReference>
<evidence type="ECO:0000256" key="2">
    <source>
        <dbReference type="ARBA" id="ARBA00022692"/>
    </source>
</evidence>
<dbReference type="CDD" id="cd01044">
    <property type="entry name" value="Ferritin_CCC1_N"/>
    <property type="match status" value="1"/>
</dbReference>
<dbReference type="GO" id="GO:0012505">
    <property type="term" value="C:endomembrane system"/>
    <property type="evidence" value="ECO:0007669"/>
    <property type="project" value="UniProtKB-SubCell"/>
</dbReference>
<dbReference type="EMBL" id="MHKE01000015">
    <property type="protein sequence ID" value="OGY83106.1"/>
    <property type="molecule type" value="Genomic_DNA"/>
</dbReference>
<evidence type="ECO:0000256" key="5">
    <source>
        <dbReference type="SAM" id="Phobius"/>
    </source>
</evidence>
<evidence type="ECO:0000256" key="1">
    <source>
        <dbReference type="ARBA" id="ARBA00004127"/>
    </source>
</evidence>
<dbReference type="InterPro" id="IPR039376">
    <property type="entry name" value="Ferritin_CCC1_N"/>
</dbReference>
<feature type="transmembrane region" description="Helical" evidence="5">
    <location>
        <begin position="200"/>
        <end position="222"/>
    </location>
</feature>
<evidence type="ECO:0000313" key="7">
    <source>
        <dbReference type="Proteomes" id="UP000179164"/>
    </source>
</evidence>
<dbReference type="GO" id="GO:0030026">
    <property type="term" value="P:intracellular manganese ion homeostasis"/>
    <property type="evidence" value="ECO:0007669"/>
    <property type="project" value="InterPro"/>
</dbReference>
<feature type="transmembrane region" description="Helical" evidence="5">
    <location>
        <begin position="261"/>
        <end position="282"/>
    </location>
</feature>
<dbReference type="InterPro" id="IPR008217">
    <property type="entry name" value="Ccc1_fam"/>
</dbReference>
<keyword evidence="3 5" id="KW-1133">Transmembrane helix</keyword>
<dbReference type="Proteomes" id="UP000179164">
    <property type="component" value="Unassembled WGS sequence"/>
</dbReference>
<name>A0A1G2B320_9BACT</name>
<dbReference type="CDD" id="cd02431">
    <property type="entry name" value="Ferritin_CCC1_C"/>
    <property type="match status" value="1"/>
</dbReference>
<accession>A0A1G2B320</accession>
<dbReference type="SUPFAM" id="SSF47240">
    <property type="entry name" value="Ferritin-like"/>
    <property type="match status" value="1"/>
</dbReference>
<gene>
    <name evidence="6" type="ORF">A2898_02400</name>
</gene>
<dbReference type="STRING" id="1798543.A2898_02400"/>
<evidence type="ECO:0000256" key="4">
    <source>
        <dbReference type="ARBA" id="ARBA00023136"/>
    </source>
</evidence>
<reference evidence="6 7" key="1">
    <citation type="journal article" date="2016" name="Nat. Commun.">
        <title>Thousands of microbial genomes shed light on interconnected biogeochemical processes in an aquifer system.</title>
        <authorList>
            <person name="Anantharaman K."/>
            <person name="Brown C.T."/>
            <person name="Hug L.A."/>
            <person name="Sharon I."/>
            <person name="Castelle C.J."/>
            <person name="Probst A.J."/>
            <person name="Thomas B.C."/>
            <person name="Singh A."/>
            <person name="Wilkins M.J."/>
            <person name="Karaoz U."/>
            <person name="Brodie E.L."/>
            <person name="Williams K.H."/>
            <person name="Hubbard S.S."/>
            <person name="Banfield J.F."/>
        </authorList>
    </citation>
    <scope>NUCLEOTIDE SEQUENCE [LARGE SCALE GENOMIC DNA]</scope>
</reference>